<name>A0A399D0S6_9BACT</name>
<dbReference type="Gene3D" id="1.10.10.1590">
    <property type="entry name" value="NADH-quinone oxidoreductase subunit E"/>
    <property type="match status" value="1"/>
</dbReference>
<comment type="caution">
    <text evidence="7">The sequence shown here is derived from an EMBL/GenBank/DDBJ whole genome shotgun (WGS) entry which is preliminary data.</text>
</comment>
<dbReference type="Pfam" id="PF01512">
    <property type="entry name" value="Complex1_51K"/>
    <property type="match status" value="1"/>
</dbReference>
<dbReference type="PANTHER" id="PTHR43578">
    <property type="entry name" value="NADH-QUINONE OXIDOREDUCTASE SUBUNIT F"/>
    <property type="match status" value="1"/>
</dbReference>
<dbReference type="Pfam" id="PF14697">
    <property type="entry name" value="Fer4_21"/>
    <property type="match status" value="1"/>
</dbReference>
<dbReference type="InterPro" id="IPR041921">
    <property type="entry name" value="NuoE_N"/>
</dbReference>
<sequence length="780" mass="85674">MTNHFQNIDQIIRENGSQKKNLIPILQAIQKEYNYLPQEALKYLAEKTSITPSEIVGVASFYKQFRMQPAGEHLVKICVGTACHVKGAGLVHDAFRRHFDLPKGTDTDKSGKYTLEKVSCLGCCTLAPVVQVDDITYGHVAPDQVDKVIEDFESRHGEKGTPKVRKADGSAIKGEIRIGLGSCCVASGSGEIEKEVESVVNNSGLRVKLKHVGCVGMCHQVPLVEIVPNEGEPTLYAKVKPEDVKNIIETHFDPPNILSRIKNKLFHFAEEIQTDRNWDGVERYEISMREKPVASFLGNQVPIATEYRGIINPLDIDEYQRRGGFSALKKMFESLSPEAVIEEVKNSGIRGRGGAGFPTGIKWELVRKEKSETKYLICNGDEGDPGAFMDRMLLESYPYRVIEGMIIAAYATGIHQGYFYIRAEYPLAVKRIRKALEICRENNFLGKNIMGTGFDLDLIIYEGAGAFVCGEETALISSIEGSRGFPRIRPPFPAQKGLWGNPTLVNNTETMAQISYILREGFEKFKGIGTDGNYGTKVFALAGKVARGGLIEVPMGVSIRQVVEEIGGGIANGRKFKAVQIGGPSGGCIPAEHADTPINYESLSEMGAMMGSGGLVVLDDTDCMVDMARFFLSFTQDESCGKCTFCRVGTKRMLDILENITSGKGKPGDIEELEKLAEWTKKGSLCGLGKTAPNPVISTLMYFRDEYEAHINGVCPTGKCTELITYSVNDNCIGCTLCAQKCPVEAIPFTPHEKHSIDTEQCIKCDSCRAVCPEDAIDVK</sequence>
<dbReference type="Pfam" id="PF01257">
    <property type="entry name" value="2Fe-2S_thioredx"/>
    <property type="match status" value="1"/>
</dbReference>
<dbReference type="SUPFAM" id="SSF142019">
    <property type="entry name" value="Nqo1 FMN-binding domain-like"/>
    <property type="match status" value="1"/>
</dbReference>
<dbReference type="CDD" id="cd02980">
    <property type="entry name" value="TRX_Fd_family"/>
    <property type="match status" value="1"/>
</dbReference>
<proteinExistence type="inferred from homology"/>
<dbReference type="GO" id="GO:0051539">
    <property type="term" value="F:4 iron, 4 sulfur cluster binding"/>
    <property type="evidence" value="ECO:0007669"/>
    <property type="project" value="UniProtKB-KW"/>
</dbReference>
<evidence type="ECO:0000256" key="2">
    <source>
        <dbReference type="ARBA" id="ARBA00022485"/>
    </source>
</evidence>
<evidence type="ECO:0000313" key="8">
    <source>
        <dbReference type="Proteomes" id="UP000266441"/>
    </source>
</evidence>
<dbReference type="InterPro" id="IPR037225">
    <property type="entry name" value="Nuo51_FMN-bd_sf"/>
</dbReference>
<dbReference type="AlphaFoldDB" id="A0A399D0S6"/>
<dbReference type="CDD" id="cd03064">
    <property type="entry name" value="TRX_Fd_NuoE"/>
    <property type="match status" value="1"/>
</dbReference>
<evidence type="ECO:0000313" key="7">
    <source>
        <dbReference type="EMBL" id="RIH65036.1"/>
    </source>
</evidence>
<evidence type="ECO:0000259" key="6">
    <source>
        <dbReference type="PROSITE" id="PS51379"/>
    </source>
</evidence>
<dbReference type="SUPFAM" id="SSF140490">
    <property type="entry name" value="Nqo1C-terminal domain-like"/>
    <property type="match status" value="1"/>
</dbReference>
<dbReference type="Gene3D" id="6.10.250.1450">
    <property type="match status" value="1"/>
</dbReference>
<keyword evidence="3" id="KW-0479">Metal-binding</keyword>
<evidence type="ECO:0000256" key="4">
    <source>
        <dbReference type="ARBA" id="ARBA00023004"/>
    </source>
</evidence>
<dbReference type="InterPro" id="IPR019575">
    <property type="entry name" value="Nuop51_4Fe4S-bd"/>
</dbReference>
<dbReference type="SUPFAM" id="SSF54862">
    <property type="entry name" value="4Fe-4S ferredoxins"/>
    <property type="match status" value="1"/>
</dbReference>
<dbReference type="Gene3D" id="3.40.30.10">
    <property type="entry name" value="Glutaredoxin"/>
    <property type="match status" value="2"/>
</dbReference>
<dbReference type="PANTHER" id="PTHR43578:SF3">
    <property type="entry name" value="NADH-QUINONE OXIDOREDUCTASE SUBUNIT F"/>
    <property type="match status" value="1"/>
</dbReference>
<dbReference type="RefSeq" id="WP_119349961.1">
    <property type="nucleotide sequence ID" value="NZ_QWET01000007.1"/>
</dbReference>
<dbReference type="EMBL" id="QWET01000007">
    <property type="protein sequence ID" value="RIH65036.1"/>
    <property type="molecule type" value="Genomic_DNA"/>
</dbReference>
<keyword evidence="8" id="KW-1185">Reference proteome</keyword>
<dbReference type="SMART" id="SM00928">
    <property type="entry name" value="NADH_4Fe-4S"/>
    <property type="match status" value="1"/>
</dbReference>
<dbReference type="Gene3D" id="3.10.20.600">
    <property type="match status" value="1"/>
</dbReference>
<keyword evidence="2" id="KW-0004">4Fe-4S</keyword>
<organism evidence="7 8">
    <name type="scientific">Mariniphaga sediminis</name>
    <dbReference type="NCBI Taxonomy" id="1628158"/>
    <lineage>
        <taxon>Bacteria</taxon>
        <taxon>Pseudomonadati</taxon>
        <taxon>Bacteroidota</taxon>
        <taxon>Bacteroidia</taxon>
        <taxon>Marinilabiliales</taxon>
        <taxon>Prolixibacteraceae</taxon>
        <taxon>Mariniphaga</taxon>
    </lineage>
</organism>
<keyword evidence="5" id="KW-0411">Iron-sulfur</keyword>
<feature type="domain" description="4Fe-4S ferredoxin-type" evidence="6">
    <location>
        <begin position="724"/>
        <end position="752"/>
    </location>
</feature>
<dbReference type="Gene3D" id="3.30.70.20">
    <property type="match status" value="1"/>
</dbReference>
<evidence type="ECO:0000256" key="3">
    <source>
        <dbReference type="ARBA" id="ARBA00022723"/>
    </source>
</evidence>
<dbReference type="PROSITE" id="PS00198">
    <property type="entry name" value="4FE4S_FER_1"/>
    <property type="match status" value="1"/>
</dbReference>
<dbReference type="InterPro" id="IPR037207">
    <property type="entry name" value="Nuop51_4Fe4S-bd_sf"/>
</dbReference>
<evidence type="ECO:0000256" key="1">
    <source>
        <dbReference type="ARBA" id="ARBA00007523"/>
    </source>
</evidence>
<dbReference type="FunFam" id="1.20.1440.230:FF:000001">
    <property type="entry name" value="Mitochondrial NADH dehydrogenase flavoprotein 1"/>
    <property type="match status" value="1"/>
</dbReference>
<dbReference type="InterPro" id="IPR042128">
    <property type="entry name" value="NuoE_dom"/>
</dbReference>
<protein>
    <submittedName>
        <fullName evidence="7">4Fe-4S dicluster domain-containing protein</fullName>
    </submittedName>
</protein>
<comment type="similarity">
    <text evidence="1">Belongs to the complex I 51 kDa subunit family.</text>
</comment>
<reference evidence="7 8" key="1">
    <citation type="journal article" date="2015" name="Int. J. Syst. Evol. Microbiol.">
        <title>Mariniphaga sediminis sp. nov., isolated from coastal sediment.</title>
        <authorList>
            <person name="Wang F.Q."/>
            <person name="Shen Q.Y."/>
            <person name="Chen G.J."/>
            <person name="Du Z.J."/>
        </authorList>
    </citation>
    <scope>NUCLEOTIDE SEQUENCE [LARGE SCALE GENOMIC DNA]</scope>
    <source>
        <strain evidence="7 8">SY21</strain>
    </source>
</reference>
<dbReference type="InterPro" id="IPR017896">
    <property type="entry name" value="4Fe4S_Fe-S-bd"/>
</dbReference>
<dbReference type="SUPFAM" id="SSF142984">
    <property type="entry name" value="Nqo1 middle domain-like"/>
    <property type="match status" value="1"/>
</dbReference>
<dbReference type="InterPro" id="IPR036249">
    <property type="entry name" value="Thioredoxin-like_sf"/>
</dbReference>
<dbReference type="SUPFAM" id="SSF52833">
    <property type="entry name" value="Thioredoxin-like"/>
    <property type="match status" value="2"/>
</dbReference>
<dbReference type="InterPro" id="IPR011538">
    <property type="entry name" value="Nuo51_FMN-bd"/>
</dbReference>
<feature type="domain" description="4Fe-4S ferredoxin-type" evidence="6">
    <location>
        <begin position="753"/>
        <end position="780"/>
    </location>
</feature>
<accession>A0A399D0S6</accession>
<evidence type="ECO:0000256" key="5">
    <source>
        <dbReference type="ARBA" id="ARBA00023014"/>
    </source>
</evidence>
<dbReference type="FunFam" id="3.40.50.11540:FF:000001">
    <property type="entry name" value="NADH dehydrogenase [ubiquinone] flavoprotein 1, mitochondrial"/>
    <property type="match status" value="1"/>
</dbReference>
<dbReference type="PROSITE" id="PS51379">
    <property type="entry name" value="4FE4S_FER_2"/>
    <property type="match status" value="2"/>
</dbReference>
<dbReference type="OrthoDB" id="9813995at2"/>
<keyword evidence="4" id="KW-0408">Iron</keyword>
<gene>
    <name evidence="7" type="ORF">D1164_10630</name>
</gene>
<dbReference type="GO" id="GO:0046872">
    <property type="term" value="F:metal ion binding"/>
    <property type="evidence" value="ECO:0007669"/>
    <property type="project" value="UniProtKB-KW"/>
</dbReference>
<dbReference type="InterPro" id="IPR017900">
    <property type="entry name" value="4Fe4S_Fe_S_CS"/>
</dbReference>
<dbReference type="Proteomes" id="UP000266441">
    <property type="component" value="Unassembled WGS sequence"/>
</dbReference>
<dbReference type="Gene3D" id="3.40.50.11540">
    <property type="entry name" value="NADH-ubiquinone oxidoreductase 51kDa subunit"/>
    <property type="match status" value="1"/>
</dbReference>
<dbReference type="Pfam" id="PF10589">
    <property type="entry name" value="NADH_4Fe-4S"/>
    <property type="match status" value="1"/>
</dbReference>
<dbReference type="Gene3D" id="1.20.1440.230">
    <property type="entry name" value="NADH-ubiquinone oxidoreductase 51kDa subunit, iron-sulphur binding domain"/>
    <property type="match status" value="1"/>
</dbReference>